<dbReference type="EMBL" id="BMDW01000002">
    <property type="protein sequence ID" value="GGA37119.1"/>
    <property type="molecule type" value="Genomic_DNA"/>
</dbReference>
<protein>
    <submittedName>
        <fullName evidence="8">Acyl-CoA dehydrogenase</fullName>
    </submittedName>
</protein>
<feature type="domain" description="Acyl-CoA dehydrogenase/oxidase C-terminal" evidence="6">
    <location>
        <begin position="189"/>
        <end position="326"/>
    </location>
</feature>
<keyword evidence="4" id="KW-0274">FAD</keyword>
<dbReference type="RefSeq" id="WP_188445142.1">
    <property type="nucleotide sequence ID" value="NZ_BMDW01000002.1"/>
</dbReference>
<dbReference type="Pfam" id="PF02771">
    <property type="entry name" value="Acyl-CoA_dh_N"/>
    <property type="match status" value="1"/>
</dbReference>
<accession>A0ABQ1G503</accession>
<evidence type="ECO:0000259" key="7">
    <source>
        <dbReference type="Pfam" id="PF02771"/>
    </source>
</evidence>
<sequence>MEFAFTDDQLTLTQAAREMLVDSCQPADLRRLLDSQQPRDDARWAAINGMGLIGMLAPERAGGMGMTLVDFIGIAEAAGYVGLPEPLVELTGIALPLLARLDGTRGWLDRAMAGAVVAIGHPINPLVAGADTADALLLADGDDIHLIESNAVTLTRAESFDPFRRLFAVEWTPSPATKVGSDWGDTADRGAVLAAAQMIGLAQRCIDMAVAYAKDRQQFGKAIGSTQAVKHMIASAQVKVEFARPVVHAAAAELPLGSLAARARVAHAKIAAGEAADGAARMAVQAHGAMGMTWEVDLHFFLKRAMALNYAWGTPAAHRATVMARIAALRTGPDATFASEVA</sequence>
<evidence type="ECO:0000256" key="5">
    <source>
        <dbReference type="ARBA" id="ARBA00023002"/>
    </source>
</evidence>
<dbReference type="Proteomes" id="UP000618591">
    <property type="component" value="Unassembled WGS sequence"/>
</dbReference>
<dbReference type="SUPFAM" id="SSF56645">
    <property type="entry name" value="Acyl-CoA dehydrogenase NM domain-like"/>
    <property type="match status" value="1"/>
</dbReference>
<evidence type="ECO:0000256" key="3">
    <source>
        <dbReference type="ARBA" id="ARBA00022630"/>
    </source>
</evidence>
<dbReference type="Gene3D" id="1.20.140.10">
    <property type="entry name" value="Butyryl-CoA Dehydrogenase, subunit A, domain 3"/>
    <property type="match status" value="1"/>
</dbReference>
<dbReference type="InterPro" id="IPR009100">
    <property type="entry name" value="AcylCoA_DH/oxidase_NM_dom_sf"/>
</dbReference>
<dbReference type="InterPro" id="IPR013786">
    <property type="entry name" value="AcylCoA_DH/ox_N"/>
</dbReference>
<dbReference type="InterPro" id="IPR036250">
    <property type="entry name" value="AcylCo_DH-like_C"/>
</dbReference>
<gene>
    <name evidence="8" type="ORF">GCM10011395_04300</name>
</gene>
<reference evidence="9" key="1">
    <citation type="journal article" date="2019" name="Int. J. Syst. Evol. Microbiol.">
        <title>The Global Catalogue of Microorganisms (GCM) 10K type strain sequencing project: providing services to taxonomists for standard genome sequencing and annotation.</title>
        <authorList>
            <consortium name="The Broad Institute Genomics Platform"/>
            <consortium name="The Broad Institute Genome Sequencing Center for Infectious Disease"/>
            <person name="Wu L."/>
            <person name="Ma J."/>
        </authorList>
    </citation>
    <scope>NUCLEOTIDE SEQUENCE [LARGE SCALE GENOMIC DNA]</scope>
    <source>
        <strain evidence="9">CGMCC 1.10106</strain>
    </source>
</reference>
<dbReference type="PANTHER" id="PTHR43884">
    <property type="entry name" value="ACYL-COA DEHYDROGENASE"/>
    <property type="match status" value="1"/>
</dbReference>
<dbReference type="InterPro" id="IPR037069">
    <property type="entry name" value="AcylCoA_DH/ox_N_sf"/>
</dbReference>
<evidence type="ECO:0000313" key="9">
    <source>
        <dbReference type="Proteomes" id="UP000618591"/>
    </source>
</evidence>
<dbReference type="Gene3D" id="1.10.540.10">
    <property type="entry name" value="Acyl-CoA dehydrogenase/oxidase, N-terminal domain"/>
    <property type="match status" value="1"/>
</dbReference>
<dbReference type="InterPro" id="IPR009075">
    <property type="entry name" value="AcylCo_DH/oxidase_C"/>
</dbReference>
<dbReference type="PANTHER" id="PTHR43884:SF20">
    <property type="entry name" value="ACYL-COA DEHYDROGENASE FADE28"/>
    <property type="match status" value="1"/>
</dbReference>
<organism evidence="8 9">
    <name type="scientific">Sphingomonas psychrolutea</name>
    <dbReference type="NCBI Taxonomy" id="1259676"/>
    <lineage>
        <taxon>Bacteria</taxon>
        <taxon>Pseudomonadati</taxon>
        <taxon>Pseudomonadota</taxon>
        <taxon>Alphaproteobacteria</taxon>
        <taxon>Sphingomonadales</taxon>
        <taxon>Sphingomonadaceae</taxon>
        <taxon>Sphingomonas</taxon>
    </lineage>
</organism>
<keyword evidence="5" id="KW-0560">Oxidoreductase</keyword>
<comment type="caution">
    <text evidence="8">The sequence shown here is derived from an EMBL/GenBank/DDBJ whole genome shotgun (WGS) entry which is preliminary data.</text>
</comment>
<proteinExistence type="inferred from homology"/>
<comment type="similarity">
    <text evidence="2">Belongs to the acyl-CoA dehydrogenase family.</text>
</comment>
<comment type="cofactor">
    <cofactor evidence="1">
        <name>FAD</name>
        <dbReference type="ChEBI" id="CHEBI:57692"/>
    </cofactor>
</comment>
<evidence type="ECO:0000256" key="2">
    <source>
        <dbReference type="ARBA" id="ARBA00009347"/>
    </source>
</evidence>
<feature type="domain" description="Acyl-CoA dehydrogenase/oxidase N-terminal" evidence="7">
    <location>
        <begin position="6"/>
        <end position="84"/>
    </location>
</feature>
<evidence type="ECO:0000256" key="1">
    <source>
        <dbReference type="ARBA" id="ARBA00001974"/>
    </source>
</evidence>
<evidence type="ECO:0000313" key="8">
    <source>
        <dbReference type="EMBL" id="GGA37119.1"/>
    </source>
</evidence>
<dbReference type="Pfam" id="PF00441">
    <property type="entry name" value="Acyl-CoA_dh_1"/>
    <property type="match status" value="1"/>
</dbReference>
<evidence type="ECO:0000256" key="4">
    <source>
        <dbReference type="ARBA" id="ARBA00022827"/>
    </source>
</evidence>
<dbReference type="SUPFAM" id="SSF47203">
    <property type="entry name" value="Acyl-CoA dehydrogenase C-terminal domain-like"/>
    <property type="match status" value="1"/>
</dbReference>
<keyword evidence="9" id="KW-1185">Reference proteome</keyword>
<evidence type="ECO:0000259" key="6">
    <source>
        <dbReference type="Pfam" id="PF00441"/>
    </source>
</evidence>
<keyword evidence="3" id="KW-0285">Flavoprotein</keyword>
<name>A0ABQ1G503_9SPHN</name>